<protein>
    <submittedName>
        <fullName evidence="1">Uncharacterized protein</fullName>
    </submittedName>
</protein>
<accession>A0AAV7J2D9</accession>
<evidence type="ECO:0000313" key="2">
    <source>
        <dbReference type="Proteomes" id="UP000826195"/>
    </source>
</evidence>
<dbReference type="EMBL" id="JAHXZJ010000002">
    <property type="protein sequence ID" value="KAH0564146.1"/>
    <property type="molecule type" value="Genomic_DNA"/>
</dbReference>
<name>A0AAV7J2D9_COTGL</name>
<keyword evidence="2" id="KW-1185">Reference proteome</keyword>
<dbReference type="Proteomes" id="UP000826195">
    <property type="component" value="Unassembled WGS sequence"/>
</dbReference>
<dbReference type="AlphaFoldDB" id="A0AAV7J2D9"/>
<gene>
    <name evidence="1" type="ORF">KQX54_009704</name>
</gene>
<reference evidence="1 2" key="1">
    <citation type="journal article" date="2021" name="J. Hered.">
        <title>A chromosome-level genome assembly of the parasitoid wasp, Cotesia glomerata (Hymenoptera: Braconidae).</title>
        <authorList>
            <person name="Pinto B.J."/>
            <person name="Weis J.J."/>
            <person name="Gamble T."/>
            <person name="Ode P.J."/>
            <person name="Paul R."/>
            <person name="Zaspel J.M."/>
        </authorList>
    </citation>
    <scope>NUCLEOTIDE SEQUENCE [LARGE SCALE GENOMIC DNA]</scope>
    <source>
        <strain evidence="1">CgM1</strain>
    </source>
</reference>
<comment type="caution">
    <text evidence="1">The sequence shown here is derived from an EMBL/GenBank/DDBJ whole genome shotgun (WGS) entry which is preliminary data.</text>
</comment>
<evidence type="ECO:0000313" key="1">
    <source>
        <dbReference type="EMBL" id="KAH0564146.1"/>
    </source>
</evidence>
<proteinExistence type="predicted"/>
<organism evidence="1 2">
    <name type="scientific">Cotesia glomerata</name>
    <name type="common">Lepidopteran parasitic wasp</name>
    <name type="synonym">Apanteles glomeratus</name>
    <dbReference type="NCBI Taxonomy" id="32391"/>
    <lineage>
        <taxon>Eukaryota</taxon>
        <taxon>Metazoa</taxon>
        <taxon>Ecdysozoa</taxon>
        <taxon>Arthropoda</taxon>
        <taxon>Hexapoda</taxon>
        <taxon>Insecta</taxon>
        <taxon>Pterygota</taxon>
        <taxon>Neoptera</taxon>
        <taxon>Endopterygota</taxon>
        <taxon>Hymenoptera</taxon>
        <taxon>Apocrita</taxon>
        <taxon>Ichneumonoidea</taxon>
        <taxon>Braconidae</taxon>
        <taxon>Microgastrinae</taxon>
        <taxon>Cotesia</taxon>
    </lineage>
</organism>
<sequence length="101" mass="11755">MLGRYAKGEGEWVCIFSWDWIRLRISVKRERDSLSEKRLSGEIMETKMKMVMNWRIGARDRESSSLVSSPIPFPPLVVLVIRLASRLTTTHQTTFDCMTFS</sequence>